<dbReference type="InterPro" id="IPR051089">
    <property type="entry name" value="prtT"/>
</dbReference>
<feature type="domain" description="Zn(2)-C6 fungal-type" evidence="7">
    <location>
        <begin position="17"/>
        <end position="49"/>
    </location>
</feature>
<evidence type="ECO:0000256" key="6">
    <source>
        <dbReference type="SAM" id="MobiDB-lite"/>
    </source>
</evidence>
<dbReference type="AlphaFoldDB" id="A0A8H4TTF4"/>
<dbReference type="PROSITE" id="PS00463">
    <property type="entry name" value="ZN2_CY6_FUNGAL_1"/>
    <property type="match status" value="1"/>
</dbReference>
<comment type="caution">
    <text evidence="8">The sequence shown here is derived from an EMBL/GenBank/DDBJ whole genome shotgun (WGS) entry which is preliminary data.</text>
</comment>
<evidence type="ECO:0000313" key="8">
    <source>
        <dbReference type="EMBL" id="KAF4963584.1"/>
    </source>
</evidence>
<dbReference type="EMBL" id="JABEXW010000463">
    <property type="protein sequence ID" value="KAF4963584.1"/>
    <property type="molecule type" value="Genomic_DNA"/>
</dbReference>
<feature type="compositionally biased region" description="Basic residues" evidence="6">
    <location>
        <begin position="51"/>
        <end position="70"/>
    </location>
</feature>
<evidence type="ECO:0000256" key="3">
    <source>
        <dbReference type="ARBA" id="ARBA00023125"/>
    </source>
</evidence>
<dbReference type="SUPFAM" id="SSF57701">
    <property type="entry name" value="Zn2/Cys6 DNA-binding domain"/>
    <property type="match status" value="1"/>
</dbReference>
<dbReference type="GO" id="GO:0000981">
    <property type="term" value="F:DNA-binding transcription factor activity, RNA polymerase II-specific"/>
    <property type="evidence" value="ECO:0007669"/>
    <property type="project" value="InterPro"/>
</dbReference>
<organism evidence="8 9">
    <name type="scientific">Fusarium sarcochroum</name>
    <dbReference type="NCBI Taxonomy" id="1208366"/>
    <lineage>
        <taxon>Eukaryota</taxon>
        <taxon>Fungi</taxon>
        <taxon>Dikarya</taxon>
        <taxon>Ascomycota</taxon>
        <taxon>Pezizomycotina</taxon>
        <taxon>Sordariomycetes</taxon>
        <taxon>Hypocreomycetidae</taxon>
        <taxon>Hypocreales</taxon>
        <taxon>Nectriaceae</taxon>
        <taxon>Fusarium</taxon>
        <taxon>Fusarium lateritium species complex</taxon>
    </lineage>
</organism>
<keyword evidence="4" id="KW-0804">Transcription</keyword>
<keyword evidence="2" id="KW-0805">Transcription regulation</keyword>
<accession>A0A8H4TTF4</accession>
<dbReference type="Gene3D" id="4.10.240.10">
    <property type="entry name" value="Zn(2)-C6 fungal-type DNA-binding domain"/>
    <property type="match status" value="1"/>
</dbReference>
<reference evidence="8" key="1">
    <citation type="journal article" date="2020" name="BMC Genomics">
        <title>Correction to: Identification and distribution of gene clusters required for synthesis of sphingolipid metabolism inhibitors in diverse species of the filamentous fungus Fusarium.</title>
        <authorList>
            <person name="Kim H.S."/>
            <person name="Lohmar J.M."/>
            <person name="Busman M."/>
            <person name="Brown D.W."/>
            <person name="Naumann T.A."/>
            <person name="Divon H.H."/>
            <person name="Lysoe E."/>
            <person name="Uhlig S."/>
            <person name="Proctor R.H."/>
        </authorList>
    </citation>
    <scope>NUCLEOTIDE SEQUENCE</scope>
    <source>
        <strain evidence="8">NRRL 20472</strain>
    </source>
</reference>
<dbReference type="Pfam" id="PF00172">
    <property type="entry name" value="Zn_clus"/>
    <property type="match status" value="1"/>
</dbReference>
<evidence type="ECO:0000256" key="5">
    <source>
        <dbReference type="ARBA" id="ARBA00023242"/>
    </source>
</evidence>
<feature type="compositionally biased region" description="Polar residues" evidence="6">
    <location>
        <begin position="155"/>
        <end position="165"/>
    </location>
</feature>
<feature type="region of interest" description="Disordered" evidence="6">
    <location>
        <begin position="51"/>
        <end position="109"/>
    </location>
</feature>
<keyword evidence="3" id="KW-0238">DNA-binding</keyword>
<dbReference type="PANTHER" id="PTHR31845:SF19">
    <property type="entry name" value="TRANSCRIPTION FACTOR DOMAIN-CONTAINING PROTEIN"/>
    <property type="match status" value="1"/>
</dbReference>
<comment type="subcellular location">
    <subcellularLocation>
        <location evidence="1">Nucleus</location>
    </subcellularLocation>
</comment>
<dbReference type="OrthoDB" id="3163292at2759"/>
<sequence length="752" mass="84006">MAPSTATPSNLHRAPVACLKCRAGKVRCLVAQNASQCQRCTTNNTECVFTHPKRARHRPRNHPHSRRLRVQKQQTQEEEQEEQPAPASDHAPISSGPPSPLSPHVNHHAPRGLITPEIRARIIAALATLKGKSGAPFSFVTSGDRPSGADESTHHQPLSSDQLQPSAPSLKLSWLLNPLQASNPTHTRDSIHQTTPLVKMPTYLDSMTLGQTMTDPVDNGILTYQASEALFHHFMLQMNAKWEYLLDPHVDTHDDVRRRSRLLFATVLYCSSKFANCINGSLVSTTDPFLQSRLCSVARNLAVRAFAEGDRSIETMQAFYLLACWKDADDDVSYRHSGYAFRFLHDLDWDASDGERRQAVRRKRTWVALFRQDKQQSLFFMKRATSSMSDDDHPFVNYLDTWLRMPHVLPQDYMACCSADLRRLQSKIRGLVQKAPSIMLPCLLEQMDSELNRWKLAWEDRFERKLPRLCPDDSLPNRPLMYPGRYHLRSLIGLWENSVRLNIASAILRQAITASVEASLRANGHSPPSAFRLDLPGIPPLDDVLSPDVAGLRSSIEGSFGTLRYLLEFSSEDLRRAPDSVLLLGPNAALFLCLLLCLPCNGVLGPAFQKTAISLIQDIALHVGQAVQSPQDIVSLHSAYLNSLVNLLGPAQQWPPSSQEVMEEFVGFDLQESQMEINNLQIDETAMEAAQVLAGGMVSGLNCNMDDSDAMFRLPNEPEQMLHIQSLANLLDTNFFSAMSPMPVDVSSNTEQ</sequence>
<feature type="region of interest" description="Disordered" evidence="6">
    <location>
        <begin position="134"/>
        <end position="165"/>
    </location>
</feature>
<dbReference type="PROSITE" id="PS50048">
    <property type="entry name" value="ZN2_CY6_FUNGAL_2"/>
    <property type="match status" value="1"/>
</dbReference>
<keyword evidence="9" id="KW-1185">Reference proteome</keyword>
<evidence type="ECO:0000256" key="2">
    <source>
        <dbReference type="ARBA" id="ARBA00023015"/>
    </source>
</evidence>
<dbReference type="GO" id="GO:0008270">
    <property type="term" value="F:zinc ion binding"/>
    <property type="evidence" value="ECO:0007669"/>
    <property type="project" value="InterPro"/>
</dbReference>
<evidence type="ECO:0000256" key="4">
    <source>
        <dbReference type="ARBA" id="ARBA00023163"/>
    </source>
</evidence>
<keyword evidence="5" id="KW-0539">Nucleus</keyword>
<dbReference type="GO" id="GO:0000976">
    <property type="term" value="F:transcription cis-regulatory region binding"/>
    <property type="evidence" value="ECO:0007669"/>
    <property type="project" value="TreeGrafter"/>
</dbReference>
<dbReference type="Proteomes" id="UP000622797">
    <property type="component" value="Unassembled WGS sequence"/>
</dbReference>
<dbReference type="PANTHER" id="PTHR31845">
    <property type="entry name" value="FINGER DOMAIN PROTEIN, PUTATIVE-RELATED"/>
    <property type="match status" value="1"/>
</dbReference>
<reference evidence="8" key="2">
    <citation type="submission" date="2020-05" db="EMBL/GenBank/DDBJ databases">
        <authorList>
            <person name="Kim H.-S."/>
            <person name="Proctor R.H."/>
            <person name="Brown D.W."/>
        </authorList>
    </citation>
    <scope>NUCLEOTIDE SEQUENCE</scope>
    <source>
        <strain evidence="8">NRRL 20472</strain>
    </source>
</reference>
<gene>
    <name evidence="8" type="ORF">FSARC_8416</name>
</gene>
<dbReference type="CDD" id="cd00067">
    <property type="entry name" value="GAL4"/>
    <property type="match status" value="1"/>
</dbReference>
<name>A0A8H4TTF4_9HYPO</name>
<evidence type="ECO:0000256" key="1">
    <source>
        <dbReference type="ARBA" id="ARBA00004123"/>
    </source>
</evidence>
<proteinExistence type="predicted"/>
<dbReference type="InterPro" id="IPR001138">
    <property type="entry name" value="Zn2Cys6_DnaBD"/>
</dbReference>
<evidence type="ECO:0000259" key="7">
    <source>
        <dbReference type="PROSITE" id="PS50048"/>
    </source>
</evidence>
<dbReference type="GO" id="GO:0005634">
    <property type="term" value="C:nucleus"/>
    <property type="evidence" value="ECO:0007669"/>
    <property type="project" value="UniProtKB-SubCell"/>
</dbReference>
<dbReference type="InterPro" id="IPR036864">
    <property type="entry name" value="Zn2-C6_fun-type_DNA-bd_sf"/>
</dbReference>
<protein>
    <recommendedName>
        <fullName evidence="7">Zn(2)-C6 fungal-type domain-containing protein</fullName>
    </recommendedName>
</protein>
<evidence type="ECO:0000313" key="9">
    <source>
        <dbReference type="Proteomes" id="UP000622797"/>
    </source>
</evidence>
<dbReference type="CDD" id="cd12148">
    <property type="entry name" value="fungal_TF_MHR"/>
    <property type="match status" value="1"/>
</dbReference>
<dbReference type="SMART" id="SM00066">
    <property type="entry name" value="GAL4"/>
    <property type="match status" value="1"/>
</dbReference>